<accession>A0A4Y2BWF9</accession>
<dbReference type="AlphaFoldDB" id="A0A4Y2BWF9"/>
<proteinExistence type="predicted"/>
<dbReference type="Proteomes" id="UP000499080">
    <property type="component" value="Unassembled WGS sequence"/>
</dbReference>
<comment type="caution">
    <text evidence="1">The sequence shown here is derived from an EMBL/GenBank/DDBJ whole genome shotgun (WGS) entry which is preliminary data.</text>
</comment>
<name>A0A4Y2BWF9_ARAVE</name>
<evidence type="ECO:0000313" key="1">
    <source>
        <dbReference type="EMBL" id="GBL96428.1"/>
    </source>
</evidence>
<sequence length="137" mass="15796">MVARLVNGPIADDGAYLLVRVCVWPGHNRDVLRRSQLMYYLRRFGVPDDLALGRVLLLYDYLFGMSSYAKMLRRTIFTCFEKIELPDSYLDNVCNFFSIESLPRAASNPWPSESEGQVTFIDQALTEARQTTRSYLQ</sequence>
<evidence type="ECO:0000313" key="2">
    <source>
        <dbReference type="Proteomes" id="UP000499080"/>
    </source>
</evidence>
<protein>
    <submittedName>
        <fullName evidence="1">Uncharacterized protein</fullName>
    </submittedName>
</protein>
<reference evidence="1 2" key="1">
    <citation type="journal article" date="2019" name="Sci. Rep.">
        <title>Orb-weaving spider Araneus ventricosus genome elucidates the spidroin gene catalogue.</title>
        <authorList>
            <person name="Kono N."/>
            <person name="Nakamura H."/>
            <person name="Ohtoshi R."/>
            <person name="Moran D.A.P."/>
            <person name="Shinohara A."/>
            <person name="Yoshida Y."/>
            <person name="Fujiwara M."/>
            <person name="Mori M."/>
            <person name="Tomita M."/>
            <person name="Arakawa K."/>
        </authorList>
    </citation>
    <scope>NUCLEOTIDE SEQUENCE [LARGE SCALE GENOMIC DNA]</scope>
</reference>
<dbReference type="EMBL" id="BGPR01084688">
    <property type="protein sequence ID" value="GBL96428.1"/>
    <property type="molecule type" value="Genomic_DNA"/>
</dbReference>
<organism evidence="1 2">
    <name type="scientific">Araneus ventricosus</name>
    <name type="common">Orbweaver spider</name>
    <name type="synonym">Epeira ventricosa</name>
    <dbReference type="NCBI Taxonomy" id="182803"/>
    <lineage>
        <taxon>Eukaryota</taxon>
        <taxon>Metazoa</taxon>
        <taxon>Ecdysozoa</taxon>
        <taxon>Arthropoda</taxon>
        <taxon>Chelicerata</taxon>
        <taxon>Arachnida</taxon>
        <taxon>Araneae</taxon>
        <taxon>Araneomorphae</taxon>
        <taxon>Entelegynae</taxon>
        <taxon>Araneoidea</taxon>
        <taxon>Araneidae</taxon>
        <taxon>Araneus</taxon>
    </lineage>
</organism>
<keyword evidence="2" id="KW-1185">Reference proteome</keyword>
<gene>
    <name evidence="1" type="ORF">AVEN_5355_1</name>
</gene>